<proteinExistence type="predicted"/>
<evidence type="ECO:0000313" key="2">
    <source>
        <dbReference type="Proteomes" id="UP001497680"/>
    </source>
</evidence>
<dbReference type="Proteomes" id="UP001497680">
    <property type="component" value="Unassembled WGS sequence"/>
</dbReference>
<gene>
    <name evidence="1" type="ORF">F4821DRAFT_19580</name>
</gene>
<name>A0ACC0DCY9_9PEZI</name>
<comment type="caution">
    <text evidence="1">The sequence shown here is derived from an EMBL/GenBank/DDBJ whole genome shotgun (WGS) entry which is preliminary data.</text>
</comment>
<sequence length="454" mass="50314">MAIHQQDNAVSPPQNVIIVGGSLSGLMHGIMLHRLGSNVRILERSPTDELASHMAGVCLGTDVQKFLARFDCVREIPLGIASTQMQSIDKHGKPHPFFTVNRLNTSWDALYYRLRANFDMRASGYVPSPPALVPQADESMEAAKERAIYDVGKQVVSIEQLETGQLMVRYKDQTNGGKDGQAVADLVLGADGSKSIVRTTFARPGQAERKCAGYVAWRGTVPEERLSEATRKVFSENTSYLLLKNGDAEGGHIIVYNIPGKDGSTQPGQRLVSLCWYTNVTDSSLDRIMTDADGKRRRTHVPPGKIAFAVWEKQKAYARTAFAPPFLEVVEKITSPFVLLITDYYCPRASFAGGKVLLVGDSATLLRPHLAFSTNQAAYHALLTEKLATGQLTAAEWEYQVTKAAYLHWTRSLWFGQYLQRPLYVSIWSAVLFWAAAALARVRVWAGWLPRQAR</sequence>
<keyword evidence="2" id="KW-1185">Reference proteome</keyword>
<protein>
    <submittedName>
        <fullName evidence="1">FAD/NAD(P)-binding domain-containing protein</fullName>
    </submittedName>
</protein>
<accession>A0ACC0DCY9</accession>
<organism evidence="1 2">
    <name type="scientific">Hypoxylon rubiginosum</name>
    <dbReference type="NCBI Taxonomy" id="110542"/>
    <lineage>
        <taxon>Eukaryota</taxon>
        <taxon>Fungi</taxon>
        <taxon>Dikarya</taxon>
        <taxon>Ascomycota</taxon>
        <taxon>Pezizomycotina</taxon>
        <taxon>Sordariomycetes</taxon>
        <taxon>Xylariomycetidae</taxon>
        <taxon>Xylariales</taxon>
        <taxon>Hypoxylaceae</taxon>
        <taxon>Hypoxylon</taxon>
    </lineage>
</organism>
<reference evidence="1 2" key="1">
    <citation type="journal article" date="2022" name="New Phytol.">
        <title>Ecological generalism drives hyperdiversity of secondary metabolite gene clusters in xylarialean endophytes.</title>
        <authorList>
            <person name="Franco M.E.E."/>
            <person name="Wisecaver J.H."/>
            <person name="Arnold A.E."/>
            <person name="Ju Y.M."/>
            <person name="Slot J.C."/>
            <person name="Ahrendt S."/>
            <person name="Moore L.P."/>
            <person name="Eastman K.E."/>
            <person name="Scott K."/>
            <person name="Konkel Z."/>
            <person name="Mondo S.J."/>
            <person name="Kuo A."/>
            <person name="Hayes R.D."/>
            <person name="Haridas S."/>
            <person name="Andreopoulos B."/>
            <person name="Riley R."/>
            <person name="LaButti K."/>
            <person name="Pangilinan J."/>
            <person name="Lipzen A."/>
            <person name="Amirebrahimi M."/>
            <person name="Yan J."/>
            <person name="Adam C."/>
            <person name="Keymanesh K."/>
            <person name="Ng V."/>
            <person name="Louie K."/>
            <person name="Northen T."/>
            <person name="Drula E."/>
            <person name="Henrissat B."/>
            <person name="Hsieh H.M."/>
            <person name="Youens-Clark K."/>
            <person name="Lutzoni F."/>
            <person name="Miadlikowska J."/>
            <person name="Eastwood D.C."/>
            <person name="Hamelin R.C."/>
            <person name="Grigoriev I.V."/>
            <person name="U'Ren J.M."/>
        </authorList>
    </citation>
    <scope>NUCLEOTIDE SEQUENCE [LARGE SCALE GENOMIC DNA]</scope>
    <source>
        <strain evidence="1 2">ER1909</strain>
    </source>
</reference>
<dbReference type="EMBL" id="MU394290">
    <property type="protein sequence ID" value="KAI6090517.1"/>
    <property type="molecule type" value="Genomic_DNA"/>
</dbReference>
<evidence type="ECO:0000313" key="1">
    <source>
        <dbReference type="EMBL" id="KAI6090517.1"/>
    </source>
</evidence>